<dbReference type="EMBL" id="JABVCQ010000015">
    <property type="protein sequence ID" value="MBB1126247.1"/>
    <property type="molecule type" value="Genomic_DNA"/>
</dbReference>
<dbReference type="PANTHER" id="PTHR35812:SF1">
    <property type="entry name" value="LIPOPROTEIN"/>
    <property type="match status" value="1"/>
</dbReference>
<evidence type="ECO:0000259" key="1">
    <source>
        <dbReference type="Pfam" id="PF07603"/>
    </source>
</evidence>
<dbReference type="Pfam" id="PF07603">
    <property type="entry name" value="Lcl_C"/>
    <property type="match status" value="1"/>
</dbReference>
<dbReference type="InterPro" id="IPR011460">
    <property type="entry name" value="Lcl_C"/>
</dbReference>
<comment type="caution">
    <text evidence="2">The sequence shown here is derived from an EMBL/GenBank/DDBJ whole genome shotgun (WGS) entry which is preliminary data.</text>
</comment>
<dbReference type="PANTHER" id="PTHR35812">
    <property type="entry name" value="LIPOPROTEIN"/>
    <property type="match status" value="1"/>
</dbReference>
<dbReference type="AlphaFoldDB" id="A0A839HGQ3"/>
<organism evidence="2 3">
    <name type="scientific">Thiospirillum jenense</name>
    <dbReference type="NCBI Taxonomy" id="1653858"/>
    <lineage>
        <taxon>Bacteria</taxon>
        <taxon>Pseudomonadati</taxon>
        <taxon>Pseudomonadota</taxon>
        <taxon>Gammaproteobacteria</taxon>
        <taxon>Chromatiales</taxon>
        <taxon>Chromatiaceae</taxon>
        <taxon>Thiospirillum</taxon>
    </lineage>
</organism>
<dbReference type="Proteomes" id="UP000548632">
    <property type="component" value="Unassembled WGS sequence"/>
</dbReference>
<gene>
    <name evidence="2" type="ORF">HUK38_08385</name>
</gene>
<reference evidence="2 3" key="1">
    <citation type="journal article" date="2020" name="Arch. Microbiol.">
        <title>The genome sequence of the giant phototrophic gammaproteobacterium Thiospirillum jenense gives insight into its physiological properties and phylogenetic relationships.</title>
        <authorList>
            <person name="Imhoff J.F."/>
            <person name="Meyer T.E."/>
            <person name="Kyndt J.A."/>
        </authorList>
    </citation>
    <scope>NUCLEOTIDE SEQUENCE [LARGE SCALE GENOMIC DNA]</scope>
    <source>
        <strain evidence="2 3">DSM 216</strain>
    </source>
</reference>
<keyword evidence="3" id="KW-1185">Reference proteome</keyword>
<evidence type="ECO:0000313" key="3">
    <source>
        <dbReference type="Proteomes" id="UP000548632"/>
    </source>
</evidence>
<feature type="domain" description="Lcl C-terminal" evidence="1">
    <location>
        <begin position="95"/>
        <end position="218"/>
    </location>
</feature>
<proteinExistence type="predicted"/>
<name>A0A839HGQ3_9GAMM</name>
<protein>
    <submittedName>
        <fullName evidence="2">DUF1566 domain-containing protein</fullName>
    </submittedName>
</protein>
<sequence>MALLNEAPQLHGSTVKALQAPPATMHVTDQSEVVDLTDFLPIKADEVKLFERCLIGIDQWTLPIEGTLILQACQVVATVKRQHRWLDCYSDLGNGTILDNKTGLQWMRCALGQTWDGQTCVGEAKAFNQSDAQKAAADSRYAGYHDWRLPTIDELQTLIVADNKPTIDHRAFPNTPSSWFWSGSPNAYDSNGAWYVYFDYGFAGTYYRNGGSHVRLVRGGQ</sequence>
<accession>A0A839HGQ3</accession>
<evidence type="ECO:0000313" key="2">
    <source>
        <dbReference type="EMBL" id="MBB1126247.1"/>
    </source>
</evidence>